<comment type="similarity">
    <text evidence="5">Belongs to the ENTREP family.</text>
</comment>
<keyword evidence="9" id="KW-1185">Reference proteome</keyword>
<evidence type="ECO:0000256" key="7">
    <source>
        <dbReference type="SAM" id="Phobius"/>
    </source>
</evidence>
<keyword evidence="3 7" id="KW-1133">Transmembrane helix</keyword>
<evidence type="ECO:0000313" key="8">
    <source>
        <dbReference type="EMBL" id="KAK1154615.1"/>
    </source>
</evidence>
<protein>
    <submittedName>
        <fullName evidence="8">Protein FAM189B</fullName>
    </submittedName>
</protein>
<feature type="region of interest" description="Disordered" evidence="6">
    <location>
        <begin position="619"/>
        <end position="656"/>
    </location>
</feature>
<evidence type="ECO:0000256" key="2">
    <source>
        <dbReference type="ARBA" id="ARBA00022692"/>
    </source>
</evidence>
<dbReference type="InterPro" id="IPR007237">
    <property type="entry name" value="CD20-like"/>
</dbReference>
<feature type="region of interest" description="Disordered" evidence="6">
    <location>
        <begin position="517"/>
        <end position="542"/>
    </location>
</feature>
<keyword evidence="4 7" id="KW-0472">Membrane</keyword>
<evidence type="ECO:0000256" key="6">
    <source>
        <dbReference type="SAM" id="MobiDB-lite"/>
    </source>
</evidence>
<feature type="transmembrane region" description="Helical" evidence="7">
    <location>
        <begin position="168"/>
        <end position="195"/>
    </location>
</feature>
<dbReference type="Pfam" id="PF04103">
    <property type="entry name" value="CD20"/>
    <property type="match status" value="1"/>
</dbReference>
<feature type="transmembrane region" description="Helical" evidence="7">
    <location>
        <begin position="93"/>
        <end position="117"/>
    </location>
</feature>
<dbReference type="InterPro" id="IPR030431">
    <property type="entry name" value="ENTREP1-3"/>
</dbReference>
<dbReference type="GO" id="GO:0016020">
    <property type="term" value="C:membrane"/>
    <property type="evidence" value="ECO:0007669"/>
    <property type="project" value="UniProtKB-SubCell"/>
</dbReference>
<evidence type="ECO:0000313" key="9">
    <source>
        <dbReference type="Proteomes" id="UP001230051"/>
    </source>
</evidence>
<feature type="transmembrane region" description="Helical" evidence="7">
    <location>
        <begin position="70"/>
        <end position="87"/>
    </location>
</feature>
<evidence type="ECO:0000256" key="5">
    <source>
        <dbReference type="ARBA" id="ARBA00034309"/>
    </source>
</evidence>
<keyword evidence="2 7" id="KW-0812">Transmembrane</keyword>
<feature type="region of interest" description="Disordered" evidence="6">
    <location>
        <begin position="368"/>
        <end position="505"/>
    </location>
</feature>
<name>A0AAD8CPC9_ACIOX</name>
<comment type="caution">
    <text evidence="8">The sequence shown here is derived from an EMBL/GenBank/DDBJ whole genome shotgun (WGS) entry which is preliminary data.</text>
</comment>
<organism evidence="8 9">
    <name type="scientific">Acipenser oxyrinchus oxyrinchus</name>
    <dbReference type="NCBI Taxonomy" id="40147"/>
    <lineage>
        <taxon>Eukaryota</taxon>
        <taxon>Metazoa</taxon>
        <taxon>Chordata</taxon>
        <taxon>Craniata</taxon>
        <taxon>Vertebrata</taxon>
        <taxon>Euteleostomi</taxon>
        <taxon>Actinopterygii</taxon>
        <taxon>Chondrostei</taxon>
        <taxon>Acipenseriformes</taxon>
        <taxon>Acipenseridae</taxon>
        <taxon>Acipenser</taxon>
    </lineage>
</organism>
<accession>A0AAD8CPC9</accession>
<feature type="compositionally biased region" description="Polar residues" evidence="6">
    <location>
        <begin position="495"/>
        <end position="504"/>
    </location>
</feature>
<dbReference type="AlphaFoldDB" id="A0AAD8CPC9"/>
<evidence type="ECO:0000256" key="1">
    <source>
        <dbReference type="ARBA" id="ARBA00004141"/>
    </source>
</evidence>
<proteinExistence type="inferred from homology"/>
<feature type="compositionally biased region" description="Low complexity" evidence="6">
    <location>
        <begin position="623"/>
        <end position="635"/>
    </location>
</feature>
<dbReference type="Proteomes" id="UP001230051">
    <property type="component" value="Unassembled WGS sequence"/>
</dbReference>
<evidence type="ECO:0000256" key="3">
    <source>
        <dbReference type="ARBA" id="ARBA00022989"/>
    </source>
</evidence>
<dbReference type="PANTHER" id="PTHR17615">
    <property type="entry name" value="PROTEIN FAM189A"/>
    <property type="match status" value="1"/>
</dbReference>
<feature type="transmembrane region" description="Helical" evidence="7">
    <location>
        <begin position="33"/>
        <end position="58"/>
    </location>
</feature>
<dbReference type="PANTHER" id="PTHR17615:SF7">
    <property type="entry name" value="PROTEIN ENTREP3"/>
    <property type="match status" value="1"/>
</dbReference>
<comment type="subcellular location">
    <subcellularLocation>
        <location evidence="1">Membrane</location>
        <topology evidence="1">Multi-pass membrane protein</topology>
    </subcellularLocation>
</comment>
<sequence>MPSPSLSPHSLSPGLSLSRSVSQLGAQRARAQLLLALGVVQMGLGSMIVTVSFVAVAFTSSPKVRHACPFWAGFFVVVSGLVGVISWRRPLTLVVSLFMLLSAVCVILSLAGSILSCQNAQFVKSMEKCNMDLQPASAGRLCVCGIGDTLKLYHYKDCFTVRMALKDLLFSACGLSILSTIICSLSTVICCIHIFSLDLLHMMVPHRSRSVNPECTTPQDAFLTNMMDFEEFVPPVPPPPYYPPEYTCSSETDAQSITYNGSMESPAPLYPTDCPPSYEAVMGQRAGSQATVFDAYVSELSCERITSTVFSGEVSMDSGSLLMSEIMDIPDDSSPSEDSCLLGVGAGVGGSLRSMDCSVYRLEPQPSPSLARRCYRGERSSSCSSTPPPPPPFSTQSASSCTRLEQLGGAGGGVPEIRVRPCTPSHRISEGSSLGSHGSQQQQQRRHSDQSRPPTPPRGLTPHPLMRSHSDPGLSSSSDTGHFSGSGGSKGLTDEASQTSTDSAPCSEACLLPRSLLAPPSPVSRKCSGKGRKPSSLKPLPPAAQLHLSKAGTRSLGDLKVTRGLVSRFLQRSKRNLTAGAEHAGNKRRHEGTNPVEQVLRSSRLATRGCRQEGIHLQSCGDLSSSSSSLRRLLSPGRSEHSRPQSVSGLYKESAL</sequence>
<dbReference type="EMBL" id="JAGXEW010000034">
    <property type="protein sequence ID" value="KAK1154615.1"/>
    <property type="molecule type" value="Genomic_DNA"/>
</dbReference>
<evidence type="ECO:0000256" key="4">
    <source>
        <dbReference type="ARBA" id="ARBA00023136"/>
    </source>
</evidence>
<feature type="compositionally biased region" description="Low complexity" evidence="6">
    <location>
        <begin position="431"/>
        <end position="443"/>
    </location>
</feature>
<reference evidence="8" key="1">
    <citation type="submission" date="2022-02" db="EMBL/GenBank/DDBJ databases">
        <title>Atlantic sturgeon de novo genome assembly.</title>
        <authorList>
            <person name="Stock M."/>
            <person name="Klopp C."/>
            <person name="Guiguen Y."/>
            <person name="Cabau C."/>
            <person name="Parinello H."/>
            <person name="Santidrian Yebra-Pimentel E."/>
            <person name="Kuhl H."/>
            <person name="Dirks R.P."/>
            <person name="Guessner J."/>
            <person name="Wuertz S."/>
            <person name="Du K."/>
            <person name="Schartl M."/>
        </authorList>
    </citation>
    <scope>NUCLEOTIDE SEQUENCE</scope>
    <source>
        <strain evidence="8">STURGEONOMICS-FGT-2020</strain>
        <tissue evidence="8">Whole blood</tissue>
    </source>
</reference>
<gene>
    <name evidence="8" type="primary">FAM189B</name>
    <name evidence="8" type="ORF">AOXY_G28114</name>
</gene>
<feature type="compositionally biased region" description="Low complexity" evidence="6">
    <location>
        <begin position="460"/>
        <end position="483"/>
    </location>
</feature>